<evidence type="ECO:0000256" key="6">
    <source>
        <dbReference type="SAM" id="MobiDB-lite"/>
    </source>
</evidence>
<evidence type="ECO:0000256" key="2">
    <source>
        <dbReference type="ARBA" id="ARBA00022771"/>
    </source>
</evidence>
<feature type="region of interest" description="Disordered" evidence="6">
    <location>
        <begin position="1"/>
        <end position="35"/>
    </location>
</feature>
<dbReference type="GO" id="GO:0006357">
    <property type="term" value="P:regulation of transcription by RNA polymerase II"/>
    <property type="evidence" value="ECO:0007669"/>
    <property type="project" value="TreeGrafter"/>
</dbReference>
<dbReference type="GO" id="GO:0005634">
    <property type="term" value="C:nucleus"/>
    <property type="evidence" value="ECO:0007669"/>
    <property type="project" value="TreeGrafter"/>
</dbReference>
<dbReference type="PROSITE" id="PS50808">
    <property type="entry name" value="ZF_BED"/>
    <property type="match status" value="1"/>
</dbReference>
<feature type="domain" description="BED-type" evidence="8">
    <location>
        <begin position="199"/>
        <end position="256"/>
    </location>
</feature>
<dbReference type="PANTHER" id="PTHR34396">
    <property type="entry name" value="OS03G0264950 PROTEIN-RELATED"/>
    <property type="match status" value="1"/>
</dbReference>
<keyword evidence="2 4" id="KW-0863">Zinc-finger</keyword>
<feature type="region of interest" description="Disordered" evidence="6">
    <location>
        <begin position="159"/>
        <end position="197"/>
    </location>
</feature>
<keyword evidence="3" id="KW-0862">Zinc</keyword>
<evidence type="ECO:0000313" key="10">
    <source>
        <dbReference type="Proteomes" id="UP001408789"/>
    </source>
</evidence>
<protein>
    <recommendedName>
        <fullName evidence="11">BED-type domain-containing protein</fullName>
    </recommendedName>
</protein>
<dbReference type="CDD" id="cd00590">
    <property type="entry name" value="RRM_SF"/>
    <property type="match status" value="1"/>
</dbReference>
<proteinExistence type="predicted"/>
<organism evidence="9 10">
    <name type="scientific">Deinandra increscens subsp. villosa</name>
    <dbReference type="NCBI Taxonomy" id="3103831"/>
    <lineage>
        <taxon>Eukaryota</taxon>
        <taxon>Viridiplantae</taxon>
        <taxon>Streptophyta</taxon>
        <taxon>Embryophyta</taxon>
        <taxon>Tracheophyta</taxon>
        <taxon>Spermatophyta</taxon>
        <taxon>Magnoliopsida</taxon>
        <taxon>eudicotyledons</taxon>
        <taxon>Gunneridae</taxon>
        <taxon>Pentapetalae</taxon>
        <taxon>asterids</taxon>
        <taxon>campanulids</taxon>
        <taxon>Asterales</taxon>
        <taxon>Asteraceae</taxon>
        <taxon>Asteroideae</taxon>
        <taxon>Heliantheae alliance</taxon>
        <taxon>Madieae</taxon>
        <taxon>Madiinae</taxon>
        <taxon>Deinandra</taxon>
    </lineage>
</organism>
<dbReference type="SMART" id="SM00360">
    <property type="entry name" value="RRM"/>
    <property type="match status" value="1"/>
</dbReference>
<reference evidence="9 10" key="1">
    <citation type="submission" date="2024-04" db="EMBL/GenBank/DDBJ databases">
        <title>The reference genome of an endangered Asteraceae, Deinandra increscens subsp. villosa, native to the Central Coast of California.</title>
        <authorList>
            <person name="Guilliams M."/>
            <person name="Hasenstab-Lehman K."/>
            <person name="Meyer R."/>
            <person name="Mcevoy S."/>
        </authorList>
    </citation>
    <scope>NUCLEOTIDE SEQUENCE [LARGE SCALE GENOMIC DNA]</scope>
    <source>
        <tissue evidence="9">Leaf</tissue>
    </source>
</reference>
<dbReference type="Pfam" id="PF14372">
    <property type="entry name" value="hAT-like_RNase-H"/>
    <property type="match status" value="1"/>
</dbReference>
<dbReference type="InterPro" id="IPR012677">
    <property type="entry name" value="Nucleotide-bd_a/b_plait_sf"/>
</dbReference>
<dbReference type="Proteomes" id="UP001408789">
    <property type="component" value="Unassembled WGS sequence"/>
</dbReference>
<evidence type="ECO:0000256" key="3">
    <source>
        <dbReference type="ARBA" id="ARBA00022833"/>
    </source>
</evidence>
<dbReference type="Gene3D" id="3.30.70.330">
    <property type="match status" value="1"/>
</dbReference>
<evidence type="ECO:0000256" key="1">
    <source>
        <dbReference type="ARBA" id="ARBA00022723"/>
    </source>
</evidence>
<dbReference type="AlphaFoldDB" id="A0AAP0D574"/>
<keyword evidence="1" id="KW-0479">Metal-binding</keyword>
<dbReference type="PROSITE" id="PS50102">
    <property type="entry name" value="RRM"/>
    <property type="match status" value="1"/>
</dbReference>
<dbReference type="GO" id="GO:0008270">
    <property type="term" value="F:zinc ion binding"/>
    <property type="evidence" value="ECO:0007669"/>
    <property type="project" value="UniProtKB-KW"/>
</dbReference>
<dbReference type="Pfam" id="PF02892">
    <property type="entry name" value="zf-BED"/>
    <property type="match status" value="1"/>
</dbReference>
<evidence type="ECO:0000256" key="5">
    <source>
        <dbReference type="PROSITE-ProRule" id="PRU00176"/>
    </source>
</evidence>
<dbReference type="InterPro" id="IPR025525">
    <property type="entry name" value="hAT-like_transposase_RNase-H"/>
</dbReference>
<dbReference type="SUPFAM" id="SSF54928">
    <property type="entry name" value="RNA-binding domain, RBD"/>
    <property type="match status" value="1"/>
</dbReference>
<keyword evidence="10" id="KW-1185">Reference proteome</keyword>
<evidence type="ECO:0000259" key="7">
    <source>
        <dbReference type="PROSITE" id="PS50102"/>
    </source>
</evidence>
<comment type="caution">
    <text evidence="9">The sequence shown here is derived from an EMBL/GenBank/DDBJ whole genome shotgun (WGS) entry which is preliminary data.</text>
</comment>
<sequence length="809" mass="91891">MVGVERSGENGGWKVVDRRRRQAVQGEKKDGSGQPLTSFYVANLPDGCSRADLERECSNFGKMEDVFISKSRNKAGEIFGFIKFSNDRHGSPVILNVPVQQNPIPVREVVKRAGSVGIAQPFVYGKSFAAVVSNSAPSTNEAAEPEPMNKHDDAEMDVEDLSSDSNGMGYEEGTEEDNVSDDKPTDKQAGQKRKYKPRPKKAECWKYFGKQFKDKDGKVKAKCNFCNKKLAADSSRNGTHGLNRHYKHCESNPNNLAKEQPQMSAQQNEDGQTTLTAWKFDPAKDKDFRKTLDVVPDSACWKYANKSVELLKLFCNKTREVSCSTYAIAHEHYSQVKDISHNLVKLSKTCVEENTSGLKKTLENMNEKFAKYFEVEGKNNQIFEFAVILDLRFKLDPIRYACIEQMEKTHPSKNDMSEEELDEYKKILDTMVGAVTSEMQLLVTEYEKLYQTGPSIAIKKENVGPIRPGRNSWMSNFESRRQVEVEKLFEKLPEEGTSYVKNVEKNVVEETTVVEAPKPADIEKNLKEKELEGVRTEEGYWIPYGPNSSCAKEPSVLVPAPVEETVWDMLKSSKGKVPMLDYKLEDEALNKKYPPASLAVASKDVIGCSRTIMFSIIIKYGEDPDGKRHVDEHLRFQVRKRRKEKSDIAGGFLGMYLDRVTPQVLAEDNEALATALLGNDISRVIPLVERSTEDNEAIRRFLKKDAMMDAERKAKEEHDGLVYALKLDAETRKYEDNKVMLDMITDIRRRSIEQEMVKLDEAGYEKLEKLRRDSEKKLKADQEATRLKTEPVLIIRPWLANIRSVKKCV</sequence>
<keyword evidence="5" id="KW-0694">RNA-binding</keyword>
<dbReference type="SMART" id="SM00614">
    <property type="entry name" value="ZnF_BED"/>
    <property type="match status" value="1"/>
</dbReference>
<dbReference type="InterPro" id="IPR000504">
    <property type="entry name" value="RRM_dom"/>
</dbReference>
<dbReference type="Pfam" id="PF00076">
    <property type="entry name" value="RRM_1"/>
    <property type="match status" value="1"/>
</dbReference>
<feature type="domain" description="RRM" evidence="7">
    <location>
        <begin position="37"/>
        <end position="121"/>
    </location>
</feature>
<dbReference type="InterPro" id="IPR035979">
    <property type="entry name" value="RBD_domain_sf"/>
</dbReference>
<dbReference type="InterPro" id="IPR003656">
    <property type="entry name" value="Znf_BED"/>
</dbReference>
<dbReference type="InterPro" id="IPR053031">
    <property type="entry name" value="Cuticle_assoc_protein"/>
</dbReference>
<evidence type="ECO:0008006" key="11">
    <source>
        <dbReference type="Google" id="ProtNLM"/>
    </source>
</evidence>
<dbReference type="PANTHER" id="PTHR34396:SF25">
    <property type="entry name" value="BOUNDARY ELEMENT ASSOCIATED FACTOR"/>
    <property type="match status" value="1"/>
</dbReference>
<evidence type="ECO:0000256" key="4">
    <source>
        <dbReference type="PROSITE-ProRule" id="PRU00027"/>
    </source>
</evidence>
<dbReference type="GO" id="GO:1990837">
    <property type="term" value="F:sequence-specific double-stranded DNA binding"/>
    <property type="evidence" value="ECO:0007669"/>
    <property type="project" value="TreeGrafter"/>
</dbReference>
<dbReference type="GO" id="GO:0003723">
    <property type="term" value="F:RNA binding"/>
    <property type="evidence" value="ECO:0007669"/>
    <property type="project" value="UniProtKB-UniRule"/>
</dbReference>
<name>A0AAP0D574_9ASTR</name>
<accession>A0AAP0D574</accession>
<gene>
    <name evidence="9" type="ORF">SSX86_016296</name>
</gene>
<evidence type="ECO:0000313" key="9">
    <source>
        <dbReference type="EMBL" id="KAK9064913.1"/>
    </source>
</evidence>
<evidence type="ECO:0000259" key="8">
    <source>
        <dbReference type="PROSITE" id="PS50808"/>
    </source>
</evidence>
<dbReference type="EMBL" id="JBCNJP010000017">
    <property type="protein sequence ID" value="KAK9064913.1"/>
    <property type="molecule type" value="Genomic_DNA"/>
</dbReference>